<reference evidence="2 3" key="1">
    <citation type="submission" date="2019-01" db="EMBL/GenBank/DDBJ databases">
        <title>Draft Genome and Complete Hox-Cluster Characterization of the Sterlet Sturgeon (Acipenser ruthenus).</title>
        <authorList>
            <person name="Wei Q."/>
        </authorList>
    </citation>
    <scope>NUCLEOTIDE SEQUENCE [LARGE SCALE GENOMIC DNA]</scope>
    <source>
        <strain evidence="2">WHYD16114868_AA</strain>
        <tissue evidence="2">Blood</tissue>
    </source>
</reference>
<gene>
    <name evidence="2" type="ORF">EOD39_7264</name>
</gene>
<evidence type="ECO:0000256" key="1">
    <source>
        <dbReference type="SAM" id="MobiDB-lite"/>
    </source>
</evidence>
<name>A0A444U7I6_ACIRT</name>
<evidence type="ECO:0000313" key="3">
    <source>
        <dbReference type="Proteomes" id="UP000289886"/>
    </source>
</evidence>
<proteinExistence type="predicted"/>
<protein>
    <submittedName>
        <fullName evidence="2">Uncharacterized protein</fullName>
    </submittedName>
</protein>
<evidence type="ECO:0000313" key="2">
    <source>
        <dbReference type="EMBL" id="RXM31114.1"/>
    </source>
</evidence>
<sequence>MQKVLSKEIKKKWSDLKTQVTEDFPKTLNFPTGGGSKPNIGPQSEIVLEILGEDSAAVIGVTGGVLESGMQGQPGNDNTNSNSRYLSGRRGRAAVSASGSH</sequence>
<dbReference type="Proteomes" id="UP000289886">
    <property type="component" value="Unassembled WGS sequence"/>
</dbReference>
<dbReference type="AlphaFoldDB" id="A0A444U7I6"/>
<feature type="region of interest" description="Disordered" evidence="1">
    <location>
        <begin position="67"/>
        <end position="101"/>
    </location>
</feature>
<keyword evidence="3" id="KW-1185">Reference proteome</keyword>
<dbReference type="EMBL" id="SCEB01215132">
    <property type="protein sequence ID" value="RXM31114.1"/>
    <property type="molecule type" value="Genomic_DNA"/>
</dbReference>
<comment type="caution">
    <text evidence="2">The sequence shown here is derived from an EMBL/GenBank/DDBJ whole genome shotgun (WGS) entry which is preliminary data.</text>
</comment>
<accession>A0A444U7I6</accession>
<feature type="compositionally biased region" description="Polar residues" evidence="1">
    <location>
        <begin position="70"/>
        <end position="85"/>
    </location>
</feature>
<organism evidence="2 3">
    <name type="scientific">Acipenser ruthenus</name>
    <name type="common">Sterlet sturgeon</name>
    <dbReference type="NCBI Taxonomy" id="7906"/>
    <lineage>
        <taxon>Eukaryota</taxon>
        <taxon>Metazoa</taxon>
        <taxon>Chordata</taxon>
        <taxon>Craniata</taxon>
        <taxon>Vertebrata</taxon>
        <taxon>Euteleostomi</taxon>
        <taxon>Actinopterygii</taxon>
        <taxon>Chondrostei</taxon>
        <taxon>Acipenseriformes</taxon>
        <taxon>Acipenseridae</taxon>
        <taxon>Acipenser</taxon>
    </lineage>
</organism>